<feature type="signal peptide" evidence="2">
    <location>
        <begin position="1"/>
        <end position="18"/>
    </location>
</feature>
<organism evidence="3 4">
    <name type="scientific">Sinanodonta woodiana</name>
    <name type="common">Chinese pond mussel</name>
    <name type="synonym">Anodonta woodiana</name>
    <dbReference type="NCBI Taxonomy" id="1069815"/>
    <lineage>
        <taxon>Eukaryota</taxon>
        <taxon>Metazoa</taxon>
        <taxon>Spiralia</taxon>
        <taxon>Lophotrochozoa</taxon>
        <taxon>Mollusca</taxon>
        <taxon>Bivalvia</taxon>
        <taxon>Autobranchia</taxon>
        <taxon>Heteroconchia</taxon>
        <taxon>Palaeoheterodonta</taxon>
        <taxon>Unionida</taxon>
        <taxon>Unionoidea</taxon>
        <taxon>Unionidae</taxon>
        <taxon>Unioninae</taxon>
        <taxon>Sinanodonta</taxon>
    </lineage>
</organism>
<sequence length="814" mass="93479">MLVFIVLCLVYNTRYVHGENLTVTEKDANGAQFNTVYPLSNDSNCSLLVEHITGVYLEHWIGVLQPQFAHFNLLMKNDVVASALPTVIRPTKWVWTYHPPNNVNPYLHWPVDFPILSFSLLCAKCLEKDVNIFMNASSPNCKLVYGSHDTSLSIATALNEMTQNYLVQFQTTYNYSYWCYLAEIPGVRDTFAYKFALYFKYPVDVIGYKCCNSSFNYYTENIVVDCPEEMKEKWSASTLGPYIIGLVLLCYFPLILCRWSETLVKTEEQIPAQCHYEDLEDKDRRQWVYLDGHSPISLTNLLCGLCGLSWTHPVAMSRLRRALFVLFSPVLIVLQLLLYSTYQGDITLDLIDHGVPMGFLGMLGGVEKSKKIFVPLLGGPHCLLFMYYVTGFIFLLVPRNLEDVIQQGSLDAKCAGLSPLSLRTERIEEISMVPVNQHYGYKRLSMLLLARFYLIMMPRFWFEAFLIIWRRIKRQFDFVVKHLPMPLVFILSCVMFPLHIIIGILELCFSLIYYSIPIIWFLSVVINGFVSRTTSIIQAKSPLTMPHSRRIILRVAMYIITGPLLLYFVYGFFAIYLSSFSIVGEIIVFLFYALVLFPSSSFGYLFFGGALLYYVWKLLKGIGDVYYELLSDIVEICSNLDLDHNIPRLHNSTVIVEVSPGVTVTALRVNNRTITLTEEQANNIHAPANARIRNYINYKKHVPGVSRRLFKYVVRKYKPVHITVFQAIFRIGLIVLLVIGTMRITMSPNGMSTEISEVMHVIFIVAIGALPKILEITLSQTDKVVHKEIHLRLIETIIHEYNQSTMELFDHVEY</sequence>
<gene>
    <name evidence="3" type="ORF">ACJMK2_019364</name>
</gene>
<feature type="transmembrane region" description="Helical" evidence="1">
    <location>
        <begin position="483"/>
        <end position="505"/>
    </location>
</feature>
<feature type="transmembrane region" description="Helical" evidence="1">
    <location>
        <begin position="758"/>
        <end position="778"/>
    </location>
</feature>
<feature type="transmembrane region" description="Helical" evidence="1">
    <location>
        <begin position="551"/>
        <end position="577"/>
    </location>
</feature>
<feature type="transmembrane region" description="Helical" evidence="1">
    <location>
        <begin position="724"/>
        <end position="746"/>
    </location>
</feature>
<proteinExistence type="predicted"/>
<feature type="transmembrane region" description="Helical" evidence="1">
    <location>
        <begin position="373"/>
        <end position="397"/>
    </location>
</feature>
<feature type="transmembrane region" description="Helical" evidence="1">
    <location>
        <begin position="444"/>
        <end position="462"/>
    </location>
</feature>
<dbReference type="Proteomes" id="UP001634394">
    <property type="component" value="Unassembled WGS sequence"/>
</dbReference>
<evidence type="ECO:0000313" key="4">
    <source>
        <dbReference type="Proteomes" id="UP001634394"/>
    </source>
</evidence>
<reference evidence="3 4" key="1">
    <citation type="submission" date="2024-11" db="EMBL/GenBank/DDBJ databases">
        <title>Chromosome-level genome assembly of the freshwater bivalve Anodonta woodiana.</title>
        <authorList>
            <person name="Chen X."/>
        </authorList>
    </citation>
    <scope>NUCLEOTIDE SEQUENCE [LARGE SCALE GENOMIC DNA]</scope>
    <source>
        <strain evidence="3">MN2024</strain>
        <tissue evidence="3">Gills</tissue>
    </source>
</reference>
<keyword evidence="4" id="KW-1185">Reference proteome</keyword>
<comment type="caution">
    <text evidence="3">The sequence shown here is derived from an EMBL/GenBank/DDBJ whole genome shotgun (WGS) entry which is preliminary data.</text>
</comment>
<name>A0ABD3UIZ6_SINWO</name>
<keyword evidence="1" id="KW-0812">Transmembrane</keyword>
<feature type="transmembrane region" description="Helical" evidence="1">
    <location>
        <begin position="511"/>
        <end position="530"/>
    </location>
</feature>
<feature type="transmembrane region" description="Helical" evidence="1">
    <location>
        <begin position="322"/>
        <end position="340"/>
    </location>
</feature>
<evidence type="ECO:0000256" key="2">
    <source>
        <dbReference type="SAM" id="SignalP"/>
    </source>
</evidence>
<feature type="transmembrane region" description="Helical" evidence="1">
    <location>
        <begin position="346"/>
        <end position="366"/>
    </location>
</feature>
<accession>A0ABD3UIZ6</accession>
<dbReference type="AlphaFoldDB" id="A0ABD3UIZ6"/>
<keyword evidence="1" id="KW-1133">Transmembrane helix</keyword>
<evidence type="ECO:0000313" key="3">
    <source>
        <dbReference type="EMBL" id="KAL3848513.1"/>
    </source>
</evidence>
<feature type="transmembrane region" description="Helical" evidence="1">
    <location>
        <begin position="589"/>
        <end position="616"/>
    </location>
</feature>
<dbReference type="EMBL" id="JBJQND010000016">
    <property type="protein sequence ID" value="KAL3848513.1"/>
    <property type="molecule type" value="Genomic_DNA"/>
</dbReference>
<protein>
    <submittedName>
        <fullName evidence="3">Uncharacterized protein</fullName>
    </submittedName>
</protein>
<keyword evidence="1" id="KW-0472">Membrane</keyword>
<keyword evidence="2" id="KW-0732">Signal</keyword>
<evidence type="ECO:0000256" key="1">
    <source>
        <dbReference type="SAM" id="Phobius"/>
    </source>
</evidence>
<feature type="transmembrane region" description="Helical" evidence="1">
    <location>
        <begin position="239"/>
        <end position="257"/>
    </location>
</feature>
<feature type="chain" id="PRO_5044863492" evidence="2">
    <location>
        <begin position="19"/>
        <end position="814"/>
    </location>
</feature>